<feature type="transmembrane region" description="Helical" evidence="7">
    <location>
        <begin position="209"/>
        <end position="231"/>
    </location>
</feature>
<evidence type="ECO:0000313" key="9">
    <source>
        <dbReference type="EMBL" id="KRN24489.1"/>
    </source>
</evidence>
<dbReference type="PANTHER" id="PTHR23514">
    <property type="entry name" value="BYPASS OF STOP CODON PROTEIN 6"/>
    <property type="match status" value="1"/>
</dbReference>
<reference evidence="9 10" key="1">
    <citation type="journal article" date="2015" name="Genome Announc.">
        <title>Expanding the biotechnology potential of lactobacilli through comparative genomics of 213 strains and associated genera.</title>
        <authorList>
            <person name="Sun Z."/>
            <person name="Harris H.M."/>
            <person name="McCann A."/>
            <person name="Guo C."/>
            <person name="Argimon S."/>
            <person name="Zhang W."/>
            <person name="Yang X."/>
            <person name="Jeffery I.B."/>
            <person name="Cooney J.C."/>
            <person name="Kagawa T.F."/>
            <person name="Liu W."/>
            <person name="Song Y."/>
            <person name="Salvetti E."/>
            <person name="Wrobel A."/>
            <person name="Rasinkangas P."/>
            <person name="Parkhill J."/>
            <person name="Rea M.C."/>
            <person name="O'Sullivan O."/>
            <person name="Ritari J."/>
            <person name="Douillard F.P."/>
            <person name="Paul Ross R."/>
            <person name="Yang R."/>
            <person name="Briner A.E."/>
            <person name="Felis G.E."/>
            <person name="de Vos W.M."/>
            <person name="Barrangou R."/>
            <person name="Klaenhammer T.R."/>
            <person name="Caufield P.W."/>
            <person name="Cui Y."/>
            <person name="Zhang H."/>
            <person name="O'Toole P.W."/>
        </authorList>
    </citation>
    <scope>NUCLEOTIDE SEQUENCE [LARGE SCALE GENOMIC DNA]</scope>
    <source>
        <strain evidence="9 10">DSM 22697</strain>
    </source>
</reference>
<evidence type="ECO:0000259" key="8">
    <source>
        <dbReference type="PROSITE" id="PS50850"/>
    </source>
</evidence>
<dbReference type="AlphaFoldDB" id="A0A0R2F7W8"/>
<name>A0A0R2F7W8_9LACO</name>
<dbReference type="InterPro" id="IPR011701">
    <property type="entry name" value="MFS"/>
</dbReference>
<protein>
    <submittedName>
        <fullName evidence="9">Transporter, major facilitator family protein</fullName>
    </submittedName>
</protein>
<dbReference type="EMBL" id="AYZJ01000023">
    <property type="protein sequence ID" value="KRN24489.1"/>
    <property type="molecule type" value="Genomic_DNA"/>
</dbReference>
<accession>A0A0R2F7W8</accession>
<feature type="transmembrane region" description="Helical" evidence="7">
    <location>
        <begin position="237"/>
        <end position="260"/>
    </location>
</feature>
<comment type="subcellular location">
    <subcellularLocation>
        <location evidence="1">Cell membrane</location>
        <topology evidence="1">Multi-pass membrane protein</topology>
    </subcellularLocation>
</comment>
<dbReference type="RefSeq" id="WP_054661384.1">
    <property type="nucleotide sequence ID" value="NZ_AYZJ01000023.1"/>
</dbReference>
<dbReference type="GO" id="GO:0022857">
    <property type="term" value="F:transmembrane transporter activity"/>
    <property type="evidence" value="ECO:0007669"/>
    <property type="project" value="InterPro"/>
</dbReference>
<feature type="transmembrane region" description="Helical" evidence="7">
    <location>
        <begin position="297"/>
        <end position="315"/>
    </location>
</feature>
<dbReference type="OrthoDB" id="9795150at2"/>
<comment type="similarity">
    <text evidence="2">Belongs to the major facilitator superfamily.</text>
</comment>
<evidence type="ECO:0000256" key="7">
    <source>
        <dbReference type="SAM" id="Phobius"/>
    </source>
</evidence>
<dbReference type="SUPFAM" id="SSF103473">
    <property type="entry name" value="MFS general substrate transporter"/>
    <property type="match status" value="1"/>
</dbReference>
<feature type="transmembrane region" description="Helical" evidence="7">
    <location>
        <begin position="160"/>
        <end position="180"/>
    </location>
</feature>
<dbReference type="GO" id="GO:0005886">
    <property type="term" value="C:plasma membrane"/>
    <property type="evidence" value="ECO:0007669"/>
    <property type="project" value="UniProtKB-SubCell"/>
</dbReference>
<feature type="transmembrane region" description="Helical" evidence="7">
    <location>
        <begin position="272"/>
        <end position="291"/>
    </location>
</feature>
<feature type="transmembrane region" description="Helical" evidence="7">
    <location>
        <begin position="364"/>
        <end position="383"/>
    </location>
</feature>
<evidence type="ECO:0000313" key="10">
    <source>
        <dbReference type="Proteomes" id="UP000050865"/>
    </source>
</evidence>
<dbReference type="PATRIC" id="fig|1423730.4.peg.1348"/>
<dbReference type="InterPro" id="IPR051788">
    <property type="entry name" value="MFS_Transporter"/>
</dbReference>
<evidence type="ECO:0000256" key="2">
    <source>
        <dbReference type="ARBA" id="ARBA00008335"/>
    </source>
</evidence>
<comment type="caution">
    <text evidence="9">The sequence shown here is derived from an EMBL/GenBank/DDBJ whole genome shotgun (WGS) entry which is preliminary data.</text>
</comment>
<dbReference type="InterPro" id="IPR036259">
    <property type="entry name" value="MFS_trans_sf"/>
</dbReference>
<sequence length="389" mass="41149">MFSLLLGIIYLAFISLGLPDSLIGAGWPAMHTQLGVPTSYVGIITMLISADTIISSLMSDRLTRRFGAGKVTAASVATTALALFGFSLSPSFIWLCVWAVPYGLGAGAVDAALNNYVALHYKGRQMNWLHCFWGVGAAISPNVMSYALTHQLGWQSGYRIIGIIQVVLTFILIASLPLWAKPQTAASEKGASAPLKIGQLLQLPGVKQVLVAFFAYCSLEATAGIWAASYLVQARGVAVTTAARFAALFYIGITVGRFLSGIIADQLGDRRMLGLGTGIMLVGVLLILLPLPVISALVGLVVFGVGCAPIYPTIIHETPHSFGADHSQAVIGLQMASAYVGSTFAPPLFGLLAGAVSIGLYPVYILAFTVLMAGVLIWQTWLMRARADN</sequence>
<evidence type="ECO:0000256" key="5">
    <source>
        <dbReference type="ARBA" id="ARBA00022989"/>
    </source>
</evidence>
<dbReference type="STRING" id="1423730.FC75_GL001291"/>
<dbReference type="PANTHER" id="PTHR23514:SF3">
    <property type="entry name" value="BYPASS OF STOP CODON PROTEIN 6"/>
    <property type="match status" value="1"/>
</dbReference>
<feature type="transmembrane region" description="Helical" evidence="7">
    <location>
        <begin position="34"/>
        <end position="54"/>
    </location>
</feature>
<gene>
    <name evidence="9" type="ORF">FC75_GL001291</name>
</gene>
<feature type="transmembrane region" description="Helical" evidence="7">
    <location>
        <begin position="128"/>
        <end position="148"/>
    </location>
</feature>
<dbReference type="InterPro" id="IPR020846">
    <property type="entry name" value="MFS_dom"/>
</dbReference>
<evidence type="ECO:0000256" key="1">
    <source>
        <dbReference type="ARBA" id="ARBA00004651"/>
    </source>
</evidence>
<evidence type="ECO:0000256" key="4">
    <source>
        <dbReference type="ARBA" id="ARBA00022692"/>
    </source>
</evidence>
<feature type="domain" description="Major facilitator superfamily (MFS) profile" evidence="8">
    <location>
        <begin position="5"/>
        <end position="386"/>
    </location>
</feature>
<evidence type="ECO:0000256" key="6">
    <source>
        <dbReference type="ARBA" id="ARBA00023136"/>
    </source>
</evidence>
<keyword evidence="3" id="KW-0813">Transport</keyword>
<keyword evidence="5 7" id="KW-1133">Transmembrane helix</keyword>
<evidence type="ECO:0000256" key="3">
    <source>
        <dbReference type="ARBA" id="ARBA00022448"/>
    </source>
</evidence>
<proteinExistence type="inferred from homology"/>
<dbReference type="Gene3D" id="1.20.1250.20">
    <property type="entry name" value="MFS general substrate transporter like domains"/>
    <property type="match status" value="1"/>
</dbReference>
<keyword evidence="10" id="KW-1185">Reference proteome</keyword>
<dbReference type="Pfam" id="PF07690">
    <property type="entry name" value="MFS_1"/>
    <property type="match status" value="2"/>
</dbReference>
<feature type="transmembrane region" description="Helical" evidence="7">
    <location>
        <begin position="336"/>
        <end position="358"/>
    </location>
</feature>
<keyword evidence="6 7" id="KW-0472">Membrane</keyword>
<organism evidence="9 10">
    <name type="scientific">Lacticaseibacillus camelliae DSM 22697 = JCM 13995</name>
    <dbReference type="NCBI Taxonomy" id="1423730"/>
    <lineage>
        <taxon>Bacteria</taxon>
        <taxon>Bacillati</taxon>
        <taxon>Bacillota</taxon>
        <taxon>Bacilli</taxon>
        <taxon>Lactobacillales</taxon>
        <taxon>Lactobacillaceae</taxon>
        <taxon>Lacticaseibacillus</taxon>
    </lineage>
</organism>
<keyword evidence="4 7" id="KW-0812">Transmembrane</keyword>
<dbReference type="PROSITE" id="PS50850">
    <property type="entry name" value="MFS"/>
    <property type="match status" value="1"/>
</dbReference>
<dbReference type="Proteomes" id="UP000050865">
    <property type="component" value="Unassembled WGS sequence"/>
</dbReference>